<name>A0A0G4EZL0_VITBC</name>
<accession>A0A0G4EZL0</accession>
<evidence type="ECO:0000256" key="1">
    <source>
        <dbReference type="ARBA" id="ARBA00004541"/>
    </source>
</evidence>
<dbReference type="OMA" id="PYRPTGF"/>
<feature type="region of interest" description="Disordered" evidence="5">
    <location>
        <begin position="537"/>
        <end position="585"/>
    </location>
</feature>
<feature type="region of interest" description="Disordered" evidence="5">
    <location>
        <begin position="172"/>
        <end position="195"/>
    </location>
</feature>
<keyword evidence="3" id="KW-0333">Golgi apparatus</keyword>
<dbReference type="InterPro" id="IPR039273">
    <property type="entry name" value="TEPSIN"/>
</dbReference>
<evidence type="ECO:0000256" key="2">
    <source>
        <dbReference type="ARBA" id="ARBA00004601"/>
    </source>
</evidence>
<dbReference type="EMBL" id="CDMY01000353">
    <property type="protein sequence ID" value="CEM04567.1"/>
    <property type="molecule type" value="Genomic_DNA"/>
</dbReference>
<feature type="compositionally biased region" description="Low complexity" evidence="5">
    <location>
        <begin position="658"/>
        <end position="686"/>
    </location>
</feature>
<sequence>MDRALLNRATSQDDVPTPGYMFNEIAQMTFLHPEASEQLHEYLLKKLQRDNPYVKLKVLRIIKHVAEKGKPDFRRAVQRKAEVIKACLTYRGAPDPLKGDAPSKDVREEAEQTVKALFSAENAGQTTGLDASGRIQGFGSDLGDTPTYSNGPGAYNPPPALRYAHAEARYGGESSYRGPSSFSAGGGDSSGVGMPKVGGMTGFGNPAFDHAPQPSRTDKILSNISSVVSKVLPASSAVASRLPGGLPGTSRYSGPSSMGGYSAAGGVGGYQRQGGSSYQSPPAPLSTSGGMPPPPPPPTSAMGLSRPQTSAQPGEYEARLVEDLCAPGGAKIAPPAHALEDFCRKCESLDPAVVGTLLVNKAQDAATPWQSKLKVLYIMEALVTHTHAAEGEEAEEPQQDSVYTSYFQDNAAELLFSAQELPQCRQKATKVLFLLGLVDENPVSPAPARHPHTRPHRAAHTSPVADLIDMDSSQTPTQRNAAPTSAATDLLGSDDLLISPSGGALGPPSAVSATLISTDVGNGSMAGLDPFGSPMPIAVGPSSASPGGHPSSTSLLSPTPGALSHPSSFPFANSPPRDAPLIGNGSLAAEGASADLLGNGTSPEGGAKSSMGLFGSLMVKSEASPVLRATSDAALPNLFEGMSLGPSSPSHPPPPAPAASASAPSLPHSPQQSLPFAQQQQQQQGMDRQRRDSHLDILSGRPSVSAYPSGWGMGYAALFPGGRAPGAPERQQPASDSGAFAFVQHGGGGASGGERGAGGVARSLSKASSGTLEGALFKLSGADPGRGNMDAFGFVQEQMSRER</sequence>
<dbReference type="InterPro" id="IPR035802">
    <property type="entry name" value="ENTH/VHS_tepsin"/>
</dbReference>
<dbReference type="SUPFAM" id="SSF48464">
    <property type="entry name" value="ENTH/VHS domain"/>
    <property type="match status" value="1"/>
</dbReference>
<dbReference type="PhylomeDB" id="A0A0G4EZL0"/>
<organism evidence="7 8">
    <name type="scientific">Vitrella brassicaformis (strain CCMP3155)</name>
    <dbReference type="NCBI Taxonomy" id="1169540"/>
    <lineage>
        <taxon>Eukaryota</taxon>
        <taxon>Sar</taxon>
        <taxon>Alveolata</taxon>
        <taxon>Colpodellida</taxon>
        <taxon>Vitrellaceae</taxon>
        <taxon>Vitrella</taxon>
    </lineage>
</organism>
<comment type="subcellular location">
    <subcellularLocation>
        <location evidence="1">Cytoplasmic vesicle</location>
    </subcellularLocation>
    <subcellularLocation>
        <location evidence="2">Golgi apparatus</location>
        <location evidence="2">trans-Golgi network</location>
    </subcellularLocation>
</comment>
<dbReference type="InterPro" id="IPR008942">
    <property type="entry name" value="ENTH_VHS"/>
</dbReference>
<dbReference type="Pfam" id="PF01417">
    <property type="entry name" value="ENTH"/>
    <property type="match status" value="1"/>
</dbReference>
<feature type="compositionally biased region" description="Low complexity" evidence="5">
    <location>
        <begin position="540"/>
        <end position="564"/>
    </location>
</feature>
<proteinExistence type="predicted"/>
<gene>
    <name evidence="7" type="ORF">Vbra_8666</name>
</gene>
<dbReference type="GO" id="GO:0032588">
    <property type="term" value="C:trans-Golgi network membrane"/>
    <property type="evidence" value="ECO:0007669"/>
    <property type="project" value="TreeGrafter"/>
</dbReference>
<dbReference type="GO" id="GO:0031410">
    <property type="term" value="C:cytoplasmic vesicle"/>
    <property type="evidence" value="ECO:0007669"/>
    <property type="project" value="UniProtKB-SubCell"/>
</dbReference>
<dbReference type="PANTHER" id="PTHR21514">
    <property type="entry name" value="AP-4 COMPLEX ACCESSORY SUBUNIT TEPSIN"/>
    <property type="match status" value="1"/>
</dbReference>
<dbReference type="Proteomes" id="UP000041254">
    <property type="component" value="Unassembled WGS sequence"/>
</dbReference>
<feature type="region of interest" description="Disordered" evidence="5">
    <location>
        <begin position="236"/>
        <end position="310"/>
    </location>
</feature>
<reference evidence="7 8" key="1">
    <citation type="submission" date="2014-11" db="EMBL/GenBank/DDBJ databases">
        <authorList>
            <person name="Zhu J."/>
            <person name="Qi W."/>
            <person name="Song R."/>
        </authorList>
    </citation>
    <scope>NUCLEOTIDE SEQUENCE [LARGE SCALE GENOMIC DNA]</scope>
</reference>
<dbReference type="PANTHER" id="PTHR21514:SF0">
    <property type="entry name" value="AP-4 COMPLEX ACCESSORY SUBUNIT TEPSIN"/>
    <property type="match status" value="1"/>
</dbReference>
<evidence type="ECO:0000256" key="5">
    <source>
        <dbReference type="SAM" id="MobiDB-lite"/>
    </source>
</evidence>
<feature type="region of interest" description="Disordered" evidence="5">
    <location>
        <begin position="125"/>
        <end position="160"/>
    </location>
</feature>
<dbReference type="InterPro" id="IPR013809">
    <property type="entry name" value="ENTH"/>
</dbReference>
<dbReference type="AlphaFoldDB" id="A0A0G4EZL0"/>
<dbReference type="STRING" id="1169540.A0A0G4EZL0"/>
<keyword evidence="4" id="KW-0968">Cytoplasmic vesicle</keyword>
<evidence type="ECO:0000313" key="8">
    <source>
        <dbReference type="Proteomes" id="UP000041254"/>
    </source>
</evidence>
<evidence type="ECO:0000256" key="3">
    <source>
        <dbReference type="ARBA" id="ARBA00023034"/>
    </source>
</evidence>
<keyword evidence="8" id="KW-1185">Reference proteome</keyword>
<feature type="region of interest" description="Disordered" evidence="5">
    <location>
        <begin position="640"/>
        <end position="692"/>
    </location>
</feature>
<dbReference type="VEuPathDB" id="CryptoDB:Vbra_8666"/>
<dbReference type="Gene3D" id="1.25.40.90">
    <property type="match status" value="1"/>
</dbReference>
<protein>
    <recommendedName>
        <fullName evidence="6">ENTH domain-containing protein</fullName>
    </recommendedName>
</protein>
<feature type="domain" description="ENTH" evidence="6">
    <location>
        <begin position="1"/>
        <end position="127"/>
    </location>
</feature>
<dbReference type="CDD" id="cd03572">
    <property type="entry name" value="ENTH_like_Tepsin"/>
    <property type="match status" value="1"/>
</dbReference>
<evidence type="ECO:0000259" key="6">
    <source>
        <dbReference type="PROSITE" id="PS50942"/>
    </source>
</evidence>
<evidence type="ECO:0000313" key="7">
    <source>
        <dbReference type="EMBL" id="CEM04567.1"/>
    </source>
</evidence>
<dbReference type="OrthoDB" id="118154at2759"/>
<dbReference type="PROSITE" id="PS50942">
    <property type="entry name" value="ENTH"/>
    <property type="match status" value="1"/>
</dbReference>
<dbReference type="InParanoid" id="A0A0G4EZL0"/>
<evidence type="ECO:0000256" key="4">
    <source>
        <dbReference type="ARBA" id="ARBA00023329"/>
    </source>
</evidence>
<feature type="compositionally biased region" description="Low complexity" evidence="5">
    <location>
        <begin position="250"/>
        <end position="261"/>
    </location>
</feature>
<feature type="compositionally biased region" description="Gly residues" evidence="5">
    <location>
        <begin position="262"/>
        <end position="272"/>
    </location>
</feature>